<reference evidence="1" key="1">
    <citation type="submission" date="2024-07" db="EMBL/GenBank/DDBJ databases">
        <authorList>
            <person name="Yu S.T."/>
        </authorList>
    </citation>
    <scope>NUCLEOTIDE SEQUENCE</scope>
    <source>
        <strain evidence="1">R08</strain>
    </source>
</reference>
<dbReference type="AlphaFoldDB" id="A0AB39MQP5"/>
<organism evidence="1">
    <name type="scientific">Streptomyces sp. R08</name>
    <dbReference type="NCBI Taxonomy" id="3238624"/>
    <lineage>
        <taxon>Bacteria</taxon>
        <taxon>Bacillati</taxon>
        <taxon>Actinomycetota</taxon>
        <taxon>Actinomycetes</taxon>
        <taxon>Kitasatosporales</taxon>
        <taxon>Streptomycetaceae</taxon>
        <taxon>Streptomyces</taxon>
    </lineage>
</organism>
<evidence type="ECO:0000313" key="1">
    <source>
        <dbReference type="EMBL" id="XDQ07356.1"/>
    </source>
</evidence>
<proteinExistence type="predicted"/>
<gene>
    <name evidence="1" type="ORF">AB5J58_47365</name>
</gene>
<sequence>MFFTDPNYQVDPRLTLYTTRSAFAHLARETCRNCAGDCCLFFNFLWQRDKNWCSDYAHSPFGGQGVPCRASFLLCTAYPNAVITPRHPPRPAYLLHVLKELRSVLSPEVWDQDWREPSARLRDLHKAPTSDTGSRS</sequence>
<accession>A0AB39MQP5</accession>
<name>A0AB39MQP5_9ACTN</name>
<dbReference type="RefSeq" id="WP_369192141.1">
    <property type="nucleotide sequence ID" value="NZ_CP163431.1"/>
</dbReference>
<dbReference type="EMBL" id="CP163431">
    <property type="protein sequence ID" value="XDQ07356.1"/>
    <property type="molecule type" value="Genomic_DNA"/>
</dbReference>
<protein>
    <submittedName>
        <fullName evidence="1">Uncharacterized protein</fullName>
    </submittedName>
</protein>